<dbReference type="RefSeq" id="WP_413780271.1">
    <property type="nucleotide sequence ID" value="NZ_JAUOZS010000001.1"/>
</dbReference>
<protein>
    <submittedName>
        <fullName evidence="3">NAD-dependent epimerase/dehydratase family protein</fullName>
    </submittedName>
</protein>
<comment type="similarity">
    <text evidence="1">Belongs to the NAD(P)-dependent epimerase/dehydratase family.</text>
</comment>
<keyword evidence="4" id="KW-1185">Reference proteome</keyword>
<evidence type="ECO:0000256" key="1">
    <source>
        <dbReference type="ARBA" id="ARBA00007637"/>
    </source>
</evidence>
<dbReference type="Proteomes" id="UP001254848">
    <property type="component" value="Unassembled WGS sequence"/>
</dbReference>
<dbReference type="Pfam" id="PF01370">
    <property type="entry name" value="Epimerase"/>
    <property type="match status" value="1"/>
</dbReference>
<gene>
    <name evidence="3" type="ORF">Q4T40_10980</name>
</gene>
<dbReference type="Gene3D" id="3.90.25.10">
    <property type="entry name" value="UDP-galactose 4-epimerase, domain 1"/>
    <property type="match status" value="1"/>
</dbReference>
<name>A0ABU3NY98_9FIRM</name>
<dbReference type="InterPro" id="IPR001509">
    <property type="entry name" value="Epimerase_deHydtase"/>
</dbReference>
<sequence length="308" mass="32571">MKVLVTGGAGFIGSHIVDNLLAKDCAVVAVDDLSTGLAANVNPAARLVRLDIAKDDLGPLFAAEQFDFVIHLAAQTAVPKSLAAPAFDCAVNVLGTVNVLEAARTTGVKRVVFASTAAVYGAATAVPIVEETPVQPFSFYGLSKVTAENYLRLYREVFALDYVILRYANVYGERQGDAGEGGVVSIFTRRIAAGQPLDIFGDGGQTRDFIYAGDVAEANWRALVSPAANAVYNIGTGTEISVSELAALMAKVSGRETAVRRQPPREGDIYRSCLDNRAAVQALSWQPRTPLMEGLAATYRSLAGNPSS</sequence>
<evidence type="ECO:0000259" key="2">
    <source>
        <dbReference type="Pfam" id="PF01370"/>
    </source>
</evidence>
<feature type="domain" description="NAD-dependent epimerase/dehydratase" evidence="2">
    <location>
        <begin position="3"/>
        <end position="235"/>
    </location>
</feature>
<organism evidence="3 4">
    <name type="scientific">Anaeroselena agilis</name>
    <dbReference type="NCBI Taxonomy" id="3063788"/>
    <lineage>
        <taxon>Bacteria</taxon>
        <taxon>Bacillati</taxon>
        <taxon>Bacillota</taxon>
        <taxon>Negativicutes</taxon>
        <taxon>Acetonemataceae</taxon>
        <taxon>Anaeroselena</taxon>
    </lineage>
</organism>
<dbReference type="PANTHER" id="PTHR43000">
    <property type="entry name" value="DTDP-D-GLUCOSE 4,6-DEHYDRATASE-RELATED"/>
    <property type="match status" value="1"/>
</dbReference>
<comment type="caution">
    <text evidence="3">The sequence shown here is derived from an EMBL/GenBank/DDBJ whole genome shotgun (WGS) entry which is preliminary data.</text>
</comment>
<accession>A0ABU3NY98</accession>
<dbReference type="InterPro" id="IPR036291">
    <property type="entry name" value="NAD(P)-bd_dom_sf"/>
</dbReference>
<evidence type="ECO:0000313" key="4">
    <source>
        <dbReference type="Proteomes" id="UP001254848"/>
    </source>
</evidence>
<dbReference type="Gene3D" id="3.40.50.720">
    <property type="entry name" value="NAD(P)-binding Rossmann-like Domain"/>
    <property type="match status" value="1"/>
</dbReference>
<proteinExistence type="inferred from homology"/>
<evidence type="ECO:0000313" key="3">
    <source>
        <dbReference type="EMBL" id="MDT8901769.1"/>
    </source>
</evidence>
<dbReference type="SUPFAM" id="SSF51735">
    <property type="entry name" value="NAD(P)-binding Rossmann-fold domains"/>
    <property type="match status" value="1"/>
</dbReference>
<reference evidence="3 4" key="1">
    <citation type="submission" date="2023-07" db="EMBL/GenBank/DDBJ databases">
        <title>The novel representative of Negativicutes class, Anaeroselena agilis gen. nov. sp. nov.</title>
        <authorList>
            <person name="Prokofeva M.I."/>
            <person name="Elcheninov A.G."/>
            <person name="Klyukina A."/>
            <person name="Kublanov I.V."/>
            <person name="Frolov E.N."/>
            <person name="Podosokorskaya O.A."/>
        </authorList>
    </citation>
    <scope>NUCLEOTIDE SEQUENCE [LARGE SCALE GENOMIC DNA]</scope>
    <source>
        <strain evidence="3 4">4137-cl</strain>
    </source>
</reference>
<dbReference type="EMBL" id="JAUOZS010000001">
    <property type="protein sequence ID" value="MDT8901769.1"/>
    <property type="molecule type" value="Genomic_DNA"/>
</dbReference>